<dbReference type="Gene3D" id="3.30.420.10">
    <property type="entry name" value="Ribonuclease H-like superfamily/Ribonuclease H"/>
    <property type="match status" value="1"/>
</dbReference>
<evidence type="ECO:0000313" key="7">
    <source>
        <dbReference type="Proteomes" id="UP000307768"/>
    </source>
</evidence>
<dbReference type="CDD" id="cd09279">
    <property type="entry name" value="RNase_HI_like"/>
    <property type="match status" value="1"/>
</dbReference>
<feature type="active site" description="Proton donor/acceptor" evidence="2">
    <location>
        <position position="266"/>
    </location>
</feature>
<evidence type="ECO:0000259" key="5">
    <source>
        <dbReference type="PROSITE" id="PS50879"/>
    </source>
</evidence>
<dbReference type="InterPro" id="IPR050275">
    <property type="entry name" value="PGM_Phosphatase"/>
</dbReference>
<dbReference type="Gene3D" id="3.40.50.1240">
    <property type="entry name" value="Phosphoglycerate mutase-like"/>
    <property type="match status" value="1"/>
</dbReference>
<feature type="region of interest" description="Disordered" evidence="4">
    <location>
        <begin position="139"/>
        <end position="179"/>
    </location>
</feature>
<evidence type="ECO:0000256" key="1">
    <source>
        <dbReference type="PIRSR" id="PIRSR036922-1"/>
    </source>
</evidence>
<feature type="binding site" evidence="3">
    <location>
        <position position="242"/>
    </location>
    <ligand>
        <name>substrate</name>
    </ligand>
</feature>
<dbReference type="InterPro" id="IPR014636">
    <property type="entry name" value="RNaseH/PGlycerate_mutase"/>
</dbReference>
<dbReference type="GO" id="GO:0005737">
    <property type="term" value="C:cytoplasm"/>
    <property type="evidence" value="ECO:0007669"/>
    <property type="project" value="TreeGrafter"/>
</dbReference>
<feature type="domain" description="RNase H type-1" evidence="5">
    <location>
        <begin position="3"/>
        <end position="142"/>
    </location>
</feature>
<dbReference type="Pfam" id="PF00300">
    <property type="entry name" value="His_Phos_1"/>
    <property type="match status" value="1"/>
</dbReference>
<comment type="caution">
    <text evidence="6">The sequence shown here is derived from an EMBL/GenBank/DDBJ whole genome shotgun (WGS) entry which is preliminary data.</text>
</comment>
<dbReference type="InterPro" id="IPR012337">
    <property type="entry name" value="RNaseH-like_sf"/>
</dbReference>
<dbReference type="EMBL" id="VDFQ02000002">
    <property type="protein sequence ID" value="KAA1423591.1"/>
    <property type="molecule type" value="Genomic_DNA"/>
</dbReference>
<dbReference type="GO" id="GO:0004523">
    <property type="term" value="F:RNA-DNA hybrid ribonuclease activity"/>
    <property type="evidence" value="ECO:0007669"/>
    <property type="project" value="InterPro"/>
</dbReference>
<evidence type="ECO:0000313" key="6">
    <source>
        <dbReference type="EMBL" id="KAA1423591.1"/>
    </source>
</evidence>
<dbReference type="GO" id="GO:0016791">
    <property type="term" value="F:phosphatase activity"/>
    <property type="evidence" value="ECO:0007669"/>
    <property type="project" value="TreeGrafter"/>
</dbReference>
<feature type="active site" description="Proton donor/acceptor; for phosphatase activity" evidence="1">
    <location>
        <position position="266"/>
    </location>
</feature>
<dbReference type="CDD" id="cd07067">
    <property type="entry name" value="HP_PGM_like"/>
    <property type="match status" value="1"/>
</dbReference>
<name>A0A5Q6RZS2_9ACTN</name>
<proteinExistence type="predicted"/>
<dbReference type="AlphaFoldDB" id="A0A5Q6RZS2"/>
<dbReference type="Proteomes" id="UP000307768">
    <property type="component" value="Unassembled WGS sequence"/>
</dbReference>
<gene>
    <name evidence="6" type="ORF">FE697_008325</name>
</gene>
<evidence type="ECO:0000256" key="3">
    <source>
        <dbReference type="PIRSR" id="PIRSR613078-2"/>
    </source>
</evidence>
<sequence>MSTPRRVIVEADGGSRGNPGPAAYGAVLRDADSGTVLAQRAETIGVATNNVAEYSGLIAGLELVAEHAPGAEVEVRMDSKLVIEQMAGRWKIKHASMKPLAARAKELAPAGVVWTWIPRERNTAADAILNEALDAAKRGGPATAPAAAAGRAVEPSAVPADTGADTGTRNPMVGWRDPLADPPTTLTLVRHGATDNTIAKVFCGTGGSDPGLNDEGRAQAARAAAYVAAEGADVVVSSPLRRCRETAQVVADALGLDVVVDGGLQETEFGEWDGLTFAQVKDRDPVTLDRWLASTAIAPPGGESYDEVFARVQRLQRRLVAAYGGRRVVLVSHVTPIKMFVRLALDAPMPVIHRLELQPASVSTVRIWPDGIATLRAYDVVPPA</sequence>
<dbReference type="PIRSF" id="PIRSF036922">
    <property type="entry name" value="RNaseH_PGAM"/>
    <property type="match status" value="1"/>
</dbReference>
<dbReference type="OrthoDB" id="5296884at2"/>
<dbReference type="GO" id="GO:0003676">
    <property type="term" value="F:nucleic acid binding"/>
    <property type="evidence" value="ECO:0007669"/>
    <property type="project" value="InterPro"/>
</dbReference>
<dbReference type="SUPFAM" id="SSF53098">
    <property type="entry name" value="Ribonuclease H-like"/>
    <property type="match status" value="1"/>
</dbReference>
<protein>
    <submittedName>
        <fullName evidence="6">Bifunctional RNase H/acid phosphatase</fullName>
    </submittedName>
</protein>
<dbReference type="PANTHER" id="PTHR48100:SF1">
    <property type="entry name" value="HISTIDINE PHOSPHATASE FAMILY PROTEIN-RELATED"/>
    <property type="match status" value="1"/>
</dbReference>
<dbReference type="InterPro" id="IPR036397">
    <property type="entry name" value="RNaseH_sf"/>
</dbReference>
<dbReference type="InterPro" id="IPR013078">
    <property type="entry name" value="His_Pase_superF_clade-1"/>
</dbReference>
<evidence type="ECO:0000256" key="2">
    <source>
        <dbReference type="PIRSR" id="PIRSR613078-1"/>
    </source>
</evidence>
<accession>A0A5Q6RZS2</accession>
<evidence type="ECO:0000256" key="4">
    <source>
        <dbReference type="SAM" id="MobiDB-lite"/>
    </source>
</evidence>
<feature type="compositionally biased region" description="Low complexity" evidence="4">
    <location>
        <begin position="139"/>
        <end position="152"/>
    </location>
</feature>
<dbReference type="PROSITE" id="PS50879">
    <property type="entry name" value="RNASE_H_1"/>
    <property type="match status" value="1"/>
</dbReference>
<dbReference type="Pfam" id="PF13456">
    <property type="entry name" value="RVT_3"/>
    <property type="match status" value="1"/>
</dbReference>
<dbReference type="RefSeq" id="WP_149769111.1">
    <property type="nucleotide sequence ID" value="NZ_VDFQ02000002.1"/>
</dbReference>
<dbReference type="InterPro" id="IPR002156">
    <property type="entry name" value="RNaseH_domain"/>
</dbReference>
<dbReference type="SUPFAM" id="SSF53254">
    <property type="entry name" value="Phosphoglycerate mutase-like"/>
    <property type="match status" value="1"/>
</dbReference>
<dbReference type="PANTHER" id="PTHR48100">
    <property type="entry name" value="BROAD-SPECIFICITY PHOSPHATASE YOR283W-RELATED"/>
    <property type="match status" value="1"/>
</dbReference>
<reference evidence="6 7" key="1">
    <citation type="submission" date="2019-09" db="EMBL/GenBank/DDBJ databases">
        <title>Mumia zhuanghuii sp. nov. isolated from the intestinal contents of plateau pika (Ochotona curzoniae) in the Qinghai-Tibet plateau of China.</title>
        <authorList>
            <person name="Tian Z."/>
        </authorList>
    </citation>
    <scope>NUCLEOTIDE SEQUENCE [LARGE SCALE GENOMIC DNA]</scope>
    <source>
        <strain evidence="7">350</strain>
    </source>
</reference>
<dbReference type="InterPro" id="IPR029033">
    <property type="entry name" value="His_PPase_superfam"/>
</dbReference>
<organism evidence="6 7">
    <name type="scientific">Mumia zhuanghuii</name>
    <dbReference type="NCBI Taxonomy" id="2585211"/>
    <lineage>
        <taxon>Bacteria</taxon>
        <taxon>Bacillati</taxon>
        <taxon>Actinomycetota</taxon>
        <taxon>Actinomycetes</taxon>
        <taxon>Propionibacteriales</taxon>
        <taxon>Nocardioidaceae</taxon>
        <taxon>Mumia</taxon>
    </lineage>
</organism>
<dbReference type="NCBIfam" id="NF005567">
    <property type="entry name" value="PRK07238.1"/>
    <property type="match status" value="1"/>
</dbReference>
<dbReference type="SMART" id="SM00855">
    <property type="entry name" value="PGAM"/>
    <property type="match status" value="1"/>
</dbReference>
<feature type="active site" description="Tele-phosphohistidine intermediate" evidence="1">
    <location>
        <position position="191"/>
    </location>
</feature>